<dbReference type="EMBL" id="DVOT01000266">
    <property type="protein sequence ID" value="HIV29269.1"/>
    <property type="molecule type" value="Genomic_DNA"/>
</dbReference>
<evidence type="ECO:0008006" key="3">
    <source>
        <dbReference type="Google" id="ProtNLM"/>
    </source>
</evidence>
<sequence>MEIKVVSQGKVAARAEVARGCFSRLFLQDDLGAARELFARVREWQAAQGESACVGPVSPTPTRLLEGVRTAGFARKDRLSPVQPPHYARLLEACGARVVRRDGLYEISVPQDARIWARMAARFGATGAVCGASREVCAQVAQIAGVAEEPMARALCALPRPQIAIARVHGELAGYMIVLPNGRLRRIAEARILPAYQRRGAIAALVCAVLPLLGRVAEAGVIDVENRASTLLAEHAGGRKVAEFTFYRLE</sequence>
<dbReference type="InterPro" id="IPR016181">
    <property type="entry name" value="Acyl_CoA_acyltransferase"/>
</dbReference>
<reference evidence="1" key="1">
    <citation type="submission" date="2020-10" db="EMBL/GenBank/DDBJ databases">
        <authorList>
            <person name="Gilroy R."/>
        </authorList>
    </citation>
    <scope>NUCLEOTIDE SEQUENCE</scope>
    <source>
        <strain evidence="1">CHK183-6373</strain>
    </source>
</reference>
<gene>
    <name evidence="1" type="ORF">IAA64_15020</name>
</gene>
<dbReference type="SUPFAM" id="SSF55729">
    <property type="entry name" value="Acyl-CoA N-acyltransferases (Nat)"/>
    <property type="match status" value="1"/>
</dbReference>
<proteinExistence type="predicted"/>
<accession>A0A9D1PBW8</accession>
<evidence type="ECO:0000313" key="2">
    <source>
        <dbReference type="Proteomes" id="UP000886884"/>
    </source>
</evidence>
<protein>
    <recommendedName>
        <fullName evidence="3">N-acetyltransferase domain-containing protein</fullName>
    </recommendedName>
</protein>
<comment type="caution">
    <text evidence="1">The sequence shown here is derived from an EMBL/GenBank/DDBJ whole genome shotgun (WGS) entry which is preliminary data.</text>
</comment>
<dbReference type="AlphaFoldDB" id="A0A9D1PBW8"/>
<dbReference type="Proteomes" id="UP000886884">
    <property type="component" value="Unassembled WGS sequence"/>
</dbReference>
<evidence type="ECO:0000313" key="1">
    <source>
        <dbReference type="EMBL" id="HIV29269.1"/>
    </source>
</evidence>
<organism evidence="1 2">
    <name type="scientific">Candidatus Ornithocaccomicrobium faecavium</name>
    <dbReference type="NCBI Taxonomy" id="2840890"/>
    <lineage>
        <taxon>Bacteria</taxon>
        <taxon>Bacillati</taxon>
        <taxon>Bacillota</taxon>
        <taxon>Clostridia</taxon>
        <taxon>Candidatus Ornithocaccomicrobium</taxon>
    </lineage>
</organism>
<reference evidence="1" key="2">
    <citation type="journal article" date="2021" name="PeerJ">
        <title>Extensive microbial diversity within the chicken gut microbiome revealed by metagenomics and culture.</title>
        <authorList>
            <person name="Gilroy R."/>
            <person name="Ravi A."/>
            <person name="Getino M."/>
            <person name="Pursley I."/>
            <person name="Horton D.L."/>
            <person name="Alikhan N.F."/>
            <person name="Baker D."/>
            <person name="Gharbi K."/>
            <person name="Hall N."/>
            <person name="Watson M."/>
            <person name="Adriaenssens E.M."/>
            <person name="Foster-Nyarko E."/>
            <person name="Jarju S."/>
            <person name="Secka A."/>
            <person name="Antonio M."/>
            <person name="Oren A."/>
            <person name="Chaudhuri R.R."/>
            <person name="La Ragione R."/>
            <person name="Hildebrand F."/>
            <person name="Pallen M.J."/>
        </authorList>
    </citation>
    <scope>NUCLEOTIDE SEQUENCE</scope>
    <source>
        <strain evidence="1">CHK183-6373</strain>
    </source>
</reference>
<name>A0A9D1PBW8_9FIRM</name>
<dbReference type="Gene3D" id="3.40.630.30">
    <property type="match status" value="1"/>
</dbReference>